<feature type="compositionally biased region" description="Polar residues" evidence="5">
    <location>
        <begin position="857"/>
        <end position="892"/>
    </location>
</feature>
<feature type="compositionally biased region" description="Basic and acidic residues" evidence="5">
    <location>
        <begin position="301"/>
        <end position="313"/>
    </location>
</feature>
<dbReference type="InterPro" id="IPR036875">
    <property type="entry name" value="Znf_CCHC_sf"/>
</dbReference>
<dbReference type="Pfam" id="PF00665">
    <property type="entry name" value="rve"/>
    <property type="match status" value="1"/>
</dbReference>
<feature type="coiled-coil region" evidence="4">
    <location>
        <begin position="1479"/>
        <end position="1531"/>
    </location>
</feature>
<feature type="domain" description="Integrase catalytic" evidence="6">
    <location>
        <begin position="661"/>
        <end position="797"/>
    </location>
</feature>
<dbReference type="EMBL" id="BKCJ010000530">
    <property type="protein sequence ID" value="GEU34031.1"/>
    <property type="molecule type" value="Genomic_DNA"/>
</dbReference>
<dbReference type="GO" id="GO:0015074">
    <property type="term" value="P:DNA integration"/>
    <property type="evidence" value="ECO:0007669"/>
    <property type="project" value="InterPro"/>
</dbReference>
<keyword evidence="1" id="KW-0645">Protease</keyword>
<reference evidence="7" key="1">
    <citation type="journal article" date="2019" name="Sci. Rep.">
        <title>Draft genome of Tanacetum cinerariifolium, the natural source of mosquito coil.</title>
        <authorList>
            <person name="Yamashiro T."/>
            <person name="Shiraishi A."/>
            <person name="Satake H."/>
            <person name="Nakayama K."/>
        </authorList>
    </citation>
    <scope>NUCLEOTIDE SEQUENCE</scope>
</reference>
<evidence type="ECO:0000256" key="5">
    <source>
        <dbReference type="SAM" id="MobiDB-lite"/>
    </source>
</evidence>
<dbReference type="GO" id="GO:0008233">
    <property type="term" value="F:peptidase activity"/>
    <property type="evidence" value="ECO:0007669"/>
    <property type="project" value="UniProtKB-KW"/>
</dbReference>
<dbReference type="GO" id="GO:0008270">
    <property type="term" value="F:zinc ion binding"/>
    <property type="evidence" value="ECO:0007669"/>
    <property type="project" value="InterPro"/>
</dbReference>
<dbReference type="GO" id="GO:0003676">
    <property type="term" value="F:nucleic acid binding"/>
    <property type="evidence" value="ECO:0007669"/>
    <property type="project" value="InterPro"/>
</dbReference>
<evidence type="ECO:0000259" key="6">
    <source>
        <dbReference type="PROSITE" id="PS50994"/>
    </source>
</evidence>
<feature type="coiled-coil region" evidence="4">
    <location>
        <begin position="335"/>
        <end position="362"/>
    </location>
</feature>
<proteinExistence type="predicted"/>
<feature type="compositionally biased region" description="Low complexity" evidence="5">
    <location>
        <begin position="834"/>
        <end position="844"/>
    </location>
</feature>
<gene>
    <name evidence="7" type="ORF">Tci_006009</name>
</gene>
<evidence type="ECO:0000256" key="2">
    <source>
        <dbReference type="ARBA" id="ARBA00022723"/>
    </source>
</evidence>
<dbReference type="GO" id="GO:0006508">
    <property type="term" value="P:proteolysis"/>
    <property type="evidence" value="ECO:0007669"/>
    <property type="project" value="UniProtKB-KW"/>
</dbReference>
<dbReference type="InterPro" id="IPR054722">
    <property type="entry name" value="PolX-like_BBD"/>
</dbReference>
<dbReference type="SUPFAM" id="SSF53098">
    <property type="entry name" value="Ribonuclease H-like"/>
    <property type="match status" value="1"/>
</dbReference>
<dbReference type="Gene3D" id="3.30.420.10">
    <property type="entry name" value="Ribonuclease H-like superfamily/Ribonuclease H"/>
    <property type="match status" value="1"/>
</dbReference>
<feature type="compositionally biased region" description="Low complexity" evidence="5">
    <location>
        <begin position="539"/>
        <end position="548"/>
    </location>
</feature>
<name>A0A6L2JAZ2_TANCI</name>
<dbReference type="Pfam" id="PF07727">
    <property type="entry name" value="RVT_2"/>
    <property type="match status" value="1"/>
</dbReference>
<keyword evidence="4" id="KW-0175">Coiled coil</keyword>
<evidence type="ECO:0000256" key="4">
    <source>
        <dbReference type="SAM" id="Coils"/>
    </source>
</evidence>
<feature type="region of interest" description="Disordered" evidence="5">
    <location>
        <begin position="1343"/>
        <end position="1367"/>
    </location>
</feature>
<dbReference type="InterPro" id="IPR039537">
    <property type="entry name" value="Retrotran_Ty1/copia-like"/>
</dbReference>
<feature type="compositionally biased region" description="Polar residues" evidence="5">
    <location>
        <begin position="526"/>
        <end position="538"/>
    </location>
</feature>
<evidence type="ECO:0000313" key="7">
    <source>
        <dbReference type="EMBL" id="GEU34031.1"/>
    </source>
</evidence>
<feature type="coiled-coil region" evidence="4">
    <location>
        <begin position="80"/>
        <end position="111"/>
    </location>
</feature>
<accession>A0A6L2JAZ2</accession>
<dbReference type="PANTHER" id="PTHR42648:SF32">
    <property type="entry name" value="RIBONUCLEASE H-LIKE DOMAIN, GAG-PRE-INTEGRASE DOMAIN PROTEIN-RELATED"/>
    <property type="match status" value="1"/>
</dbReference>
<keyword evidence="3" id="KW-0378">Hydrolase</keyword>
<feature type="region of interest" description="Disordered" evidence="5">
    <location>
        <begin position="524"/>
        <end position="560"/>
    </location>
</feature>
<protein>
    <submittedName>
        <fullName evidence="7">Putative ribonuclease H-like domain-containing protein</fullName>
    </submittedName>
</protein>
<dbReference type="InterPro" id="IPR001584">
    <property type="entry name" value="Integrase_cat-core"/>
</dbReference>
<dbReference type="InterPro" id="IPR036397">
    <property type="entry name" value="RNaseH_sf"/>
</dbReference>
<organism evidence="7">
    <name type="scientific">Tanacetum cinerariifolium</name>
    <name type="common">Dalmatian daisy</name>
    <name type="synonym">Chrysanthemum cinerariifolium</name>
    <dbReference type="NCBI Taxonomy" id="118510"/>
    <lineage>
        <taxon>Eukaryota</taxon>
        <taxon>Viridiplantae</taxon>
        <taxon>Streptophyta</taxon>
        <taxon>Embryophyta</taxon>
        <taxon>Tracheophyta</taxon>
        <taxon>Spermatophyta</taxon>
        <taxon>Magnoliopsida</taxon>
        <taxon>eudicotyledons</taxon>
        <taxon>Gunneridae</taxon>
        <taxon>Pentapetalae</taxon>
        <taxon>asterids</taxon>
        <taxon>campanulids</taxon>
        <taxon>Asterales</taxon>
        <taxon>Asteraceae</taxon>
        <taxon>Asteroideae</taxon>
        <taxon>Anthemideae</taxon>
        <taxon>Anthemidinae</taxon>
        <taxon>Tanacetum</taxon>
    </lineage>
</organism>
<dbReference type="Pfam" id="PF22936">
    <property type="entry name" value="Pol_BBD"/>
    <property type="match status" value="1"/>
</dbReference>
<comment type="caution">
    <text evidence="7">The sequence shown here is derived from an EMBL/GenBank/DDBJ whole genome shotgun (WGS) entry which is preliminary data.</text>
</comment>
<keyword evidence="2" id="KW-0479">Metal-binding</keyword>
<evidence type="ECO:0000256" key="3">
    <source>
        <dbReference type="ARBA" id="ARBA00022801"/>
    </source>
</evidence>
<dbReference type="InterPro" id="IPR012337">
    <property type="entry name" value="RNaseH-like_sf"/>
</dbReference>
<sequence>MRIEQYFLMTDYSLWEVILNGDSPGPTRIVKGVVQPVAPTTVEQKLARKNELKARGTLLMALPDKHQLKFNSHKDAKTLMEAIEKRLYQINDRLQKLVRQLEIHRVSLSQEDVNLKFLRSLQSEWKTHTLIWQNKTDLEDKSLDDLFNSLKIYKSEVKHSSSTATDSHNLDFVSFTPTDSITNSVSAAVNVFAVGAKLTASTLPNVDSLSNAVIYSFFASQSSSPQLDNEDLKQIDVDDLKEMDLKWQMAMLTMRARRFLQKTGRNLGANGPTSIGFDMNKVECYNCHRIGHFAREYRSPKDSRRTAVAEPQRRNVPVETSTSNALVSQCDDTALTTLRKKLDTIKMERDDLNMKLEKFQTSFKRLTDLLASQTSEKAGLSWPPSNLYDRFVPSGGYHAVLPPMTGTFMPPKPDLVFHTPPFDENEHLTFNVSKDVPSFAQSSKLVKPPRHSGELRKLVLSVKVWIIKDCDYHARKLAHKTYASRDIHKQTVSAVKPIFSMTRPKLASRAVSKSKSPLRRYLPRYLSSNPSNSPSRVTAAQASAVSDAQDQKGTWGNPQQALKDKGVIDSGCSKHMTGNMSYLSDFEDLNGGYVAFGGNTKGDKITGKGLGHVNFKTINKLVKGNLDRGLPTKVFTNDNSCVACKKGKQHRASCKSKPISFVDQPLFRLHMDLFGHTFVKSLSKKNYCLVITDDYSRFSWVFFLASKDETTLVLKTFIIGLKNLLSLKVKVIRCDNGTKFKNSNINQFCELKGIKREFSVPRTPQQNGITERKNRTLIEAARTLLANSLLPISFWDENKNKDALVDGKKHDDDIQEFVSPDIHSSSSEFEECTNNSSNGVNAASSSVSTAEHNFINNTNDFSAAGPSNTAASPTVPNSSSQDASTSSYNSDMPNLEDLTHSDDVDDDERGIVVRNKARLVAQGHTQEEGIDYEEVFAPAVRIEDIRLFIAYASFMGFLVYQMDVKSAFLYGTIEEEVYVSLCQSFEKLMKNKFQMSSMGELTFFLGKSASTPIDAEKPLLKDSDGEDVDVHTYSVCMCTILSDPKSFTPQCSQENLSILEGKALLRLMKSDAAKGFEQIIDFLRGSNIHYALTVNPHIYVSCIKQFWNTASVKRSDDVTRLQALVDKKNIVISEDVIRGILQLDDAEGVVCFSNKDIFAGLAQMGYEKPSTKLTFYKAFFSSQWKFSFHIILQTLSAKRTSWNEFSSAMASAETIAEDVANEAIPSTPTPLILPSPPSHKLEIIKLKARVKRLEKGNKGRMIDELDKDEGIELVVDQVKDADIAKIKGRHALITNVVTAATFQVSAASATIFAAKLSIPAAAPTVVAAYTRRRKGVIIKDPEEELSSKTSAKTPGLKDKGKGILIKSPKPMKKKDQIKLDAEYARKLHEEINNDDEEINKDIDWDAVIDHVNQRSMGNQYIKRYHGMKKKPQTESEARKNMMAYLKNTDGFKMDFFKGMSCDEIRPIFQGRFDANMRFLLKLREELEEEDQEILKSINETLAQKAAKRRKLNEEAQEVEDLKKNLEIVNDEDDDVFTEATPLGRKVPVVDYQIVMINNKPRYKIIRANETHQLYISFITLLKNFDREDLEDLWRIVKERFSTSKPSNFSDDYLLATLKTIFKKPDRQDAVWKNQNNVYGQALVKGWKLLTSCGVHIISLTTIQFILLVERRYPLLKFTLEQLVNVTKLQVEEEREMSLELLRFIRQQLREYQQG</sequence>
<evidence type="ECO:0000256" key="1">
    <source>
        <dbReference type="ARBA" id="ARBA00022670"/>
    </source>
</evidence>
<feature type="region of interest" description="Disordered" evidence="5">
    <location>
        <begin position="301"/>
        <end position="324"/>
    </location>
</feature>
<dbReference type="PANTHER" id="PTHR42648">
    <property type="entry name" value="TRANSPOSASE, PUTATIVE-RELATED"/>
    <property type="match status" value="1"/>
</dbReference>
<dbReference type="SUPFAM" id="SSF57756">
    <property type="entry name" value="Retrovirus zinc finger-like domains"/>
    <property type="match status" value="1"/>
</dbReference>
<feature type="region of interest" description="Disordered" evidence="5">
    <location>
        <begin position="857"/>
        <end position="905"/>
    </location>
</feature>
<dbReference type="PROSITE" id="PS50994">
    <property type="entry name" value="INTEGRASE"/>
    <property type="match status" value="1"/>
</dbReference>
<dbReference type="InterPro" id="IPR013103">
    <property type="entry name" value="RVT_2"/>
</dbReference>
<feature type="region of interest" description="Disordered" evidence="5">
    <location>
        <begin position="819"/>
        <end position="844"/>
    </location>
</feature>